<organism evidence="2 3">
    <name type="scientific">Caldovatus sediminis</name>
    <dbReference type="NCBI Taxonomy" id="2041189"/>
    <lineage>
        <taxon>Bacteria</taxon>
        <taxon>Pseudomonadati</taxon>
        <taxon>Pseudomonadota</taxon>
        <taxon>Alphaproteobacteria</taxon>
        <taxon>Acetobacterales</taxon>
        <taxon>Roseomonadaceae</taxon>
        <taxon>Caldovatus</taxon>
    </lineage>
</organism>
<keyword evidence="3" id="KW-1185">Reference proteome</keyword>
<dbReference type="EMBL" id="BMKS01000019">
    <property type="protein sequence ID" value="GGG49315.1"/>
    <property type="molecule type" value="Genomic_DNA"/>
</dbReference>
<feature type="region of interest" description="Disordered" evidence="1">
    <location>
        <begin position="107"/>
        <end position="134"/>
    </location>
</feature>
<dbReference type="RefSeq" id="WP_188903637.1">
    <property type="nucleotide sequence ID" value="NZ_BMKS01000019.1"/>
</dbReference>
<dbReference type="AlphaFoldDB" id="A0A8J2ZEU5"/>
<sequence>MRRLRRPLALLAALLLLLGGAALRVTHAFGVAAPPAGSAAAPERPAAAEDPHGACGAVRMVAGVIQVGDGACDPHGEGRARASACALACAAAEHLLGVSPPPRPVLARNAFGPAPPLVRAGHDPQPEPLPPRTA</sequence>
<protein>
    <submittedName>
        <fullName evidence="2">Uncharacterized protein</fullName>
    </submittedName>
</protein>
<evidence type="ECO:0000313" key="2">
    <source>
        <dbReference type="EMBL" id="GGG49315.1"/>
    </source>
</evidence>
<dbReference type="Proteomes" id="UP000597507">
    <property type="component" value="Unassembled WGS sequence"/>
</dbReference>
<name>A0A8J2ZEU5_9PROT</name>
<accession>A0A8J2ZEU5</accession>
<reference evidence="2 3" key="1">
    <citation type="journal article" date="2014" name="Int. J. Syst. Evol. Microbiol.">
        <title>Complete genome sequence of Corynebacterium casei LMG S-19264T (=DSM 44701T), isolated from a smear-ripened cheese.</title>
        <authorList>
            <consortium name="US DOE Joint Genome Institute (JGI-PGF)"/>
            <person name="Walter F."/>
            <person name="Albersmeier A."/>
            <person name="Kalinowski J."/>
            <person name="Ruckert C."/>
        </authorList>
    </citation>
    <scope>NUCLEOTIDE SEQUENCE [LARGE SCALE GENOMIC DNA]</scope>
    <source>
        <strain evidence="2 3">CGMCC 1.16330</strain>
    </source>
</reference>
<evidence type="ECO:0000313" key="3">
    <source>
        <dbReference type="Proteomes" id="UP000597507"/>
    </source>
</evidence>
<gene>
    <name evidence="2" type="ORF">GCM10010964_40800</name>
</gene>
<comment type="caution">
    <text evidence="2">The sequence shown here is derived from an EMBL/GenBank/DDBJ whole genome shotgun (WGS) entry which is preliminary data.</text>
</comment>
<evidence type="ECO:0000256" key="1">
    <source>
        <dbReference type="SAM" id="MobiDB-lite"/>
    </source>
</evidence>
<proteinExistence type="predicted"/>